<evidence type="ECO:0000256" key="7">
    <source>
        <dbReference type="RuleBase" id="RU004504"/>
    </source>
</evidence>
<evidence type="ECO:0000256" key="8">
    <source>
        <dbReference type="RuleBase" id="RU004506"/>
    </source>
</evidence>
<dbReference type="InterPro" id="IPR000192">
    <property type="entry name" value="Aminotrans_V_dom"/>
</dbReference>
<dbReference type="InterPro" id="IPR015422">
    <property type="entry name" value="PyrdxlP-dep_Trfase_small"/>
</dbReference>
<evidence type="ECO:0000259" key="9">
    <source>
        <dbReference type="Pfam" id="PF00266"/>
    </source>
</evidence>
<dbReference type="InterPro" id="IPR015421">
    <property type="entry name" value="PyrdxlP-dep_Trfase_major"/>
</dbReference>
<dbReference type="GO" id="GO:0031071">
    <property type="term" value="F:cysteine desulfurase activity"/>
    <property type="evidence" value="ECO:0007669"/>
    <property type="project" value="UniProtKB-UniRule"/>
</dbReference>
<dbReference type="PANTHER" id="PTHR43586">
    <property type="entry name" value="CYSTEINE DESULFURASE"/>
    <property type="match status" value="1"/>
</dbReference>
<evidence type="ECO:0000313" key="11">
    <source>
        <dbReference type="Proteomes" id="UP000199437"/>
    </source>
</evidence>
<dbReference type="CDD" id="cd06453">
    <property type="entry name" value="SufS_like"/>
    <property type="match status" value="1"/>
</dbReference>
<dbReference type="InterPro" id="IPR015424">
    <property type="entry name" value="PyrdxlP-dep_Trfase"/>
</dbReference>
<keyword evidence="5 8" id="KW-0663">Pyridoxal phosphate</keyword>
<evidence type="ECO:0000256" key="2">
    <source>
        <dbReference type="ARBA" id="ARBA00002824"/>
    </source>
</evidence>
<keyword evidence="11" id="KW-1185">Reference proteome</keyword>
<dbReference type="GO" id="GO:0006534">
    <property type="term" value="P:cysteine metabolic process"/>
    <property type="evidence" value="ECO:0007669"/>
    <property type="project" value="UniProtKB-UniRule"/>
</dbReference>
<feature type="domain" description="Aminotransferase class V" evidence="9">
    <location>
        <begin position="19"/>
        <end position="388"/>
    </location>
</feature>
<dbReference type="PANTHER" id="PTHR43586:SF8">
    <property type="entry name" value="CYSTEINE DESULFURASE 1, CHLOROPLASTIC"/>
    <property type="match status" value="1"/>
</dbReference>
<comment type="catalytic activity">
    <reaction evidence="6 8">
        <text>(sulfur carrier)-H + L-cysteine = (sulfur carrier)-SH + L-alanine</text>
        <dbReference type="Rhea" id="RHEA:43892"/>
        <dbReference type="Rhea" id="RHEA-COMP:14737"/>
        <dbReference type="Rhea" id="RHEA-COMP:14739"/>
        <dbReference type="ChEBI" id="CHEBI:29917"/>
        <dbReference type="ChEBI" id="CHEBI:35235"/>
        <dbReference type="ChEBI" id="CHEBI:57972"/>
        <dbReference type="ChEBI" id="CHEBI:64428"/>
        <dbReference type="EC" id="2.8.1.7"/>
    </reaction>
</comment>
<comment type="cofactor">
    <cofactor evidence="1 7">
        <name>pyridoxal 5'-phosphate</name>
        <dbReference type="ChEBI" id="CHEBI:597326"/>
    </cofactor>
</comment>
<organism evidence="10 11">
    <name type="scientific">Roseivirga pacifica</name>
    <dbReference type="NCBI Taxonomy" id="1267423"/>
    <lineage>
        <taxon>Bacteria</taxon>
        <taxon>Pseudomonadati</taxon>
        <taxon>Bacteroidota</taxon>
        <taxon>Cytophagia</taxon>
        <taxon>Cytophagales</taxon>
        <taxon>Roseivirgaceae</taxon>
        <taxon>Roseivirga</taxon>
    </lineage>
</organism>
<dbReference type="EMBL" id="FOIR01000002">
    <property type="protein sequence ID" value="SEW22998.1"/>
    <property type="molecule type" value="Genomic_DNA"/>
</dbReference>
<dbReference type="Gene3D" id="3.40.640.10">
    <property type="entry name" value="Type I PLP-dependent aspartate aminotransferase-like (Major domain)"/>
    <property type="match status" value="1"/>
</dbReference>
<evidence type="ECO:0000256" key="5">
    <source>
        <dbReference type="ARBA" id="ARBA00022898"/>
    </source>
</evidence>
<protein>
    <recommendedName>
        <fullName evidence="8">Cysteine desulfurase</fullName>
        <ecNumber evidence="8">2.8.1.7</ecNumber>
    </recommendedName>
</protein>
<dbReference type="InterPro" id="IPR016454">
    <property type="entry name" value="Cysteine_dSase"/>
</dbReference>
<dbReference type="EC" id="2.8.1.7" evidence="8"/>
<evidence type="ECO:0000256" key="3">
    <source>
        <dbReference type="ARBA" id="ARBA00010447"/>
    </source>
</evidence>
<dbReference type="STRING" id="1267423.SAMN05216290_2095"/>
<evidence type="ECO:0000256" key="1">
    <source>
        <dbReference type="ARBA" id="ARBA00001933"/>
    </source>
</evidence>
<reference evidence="11" key="1">
    <citation type="submission" date="2016-10" db="EMBL/GenBank/DDBJ databases">
        <authorList>
            <person name="Varghese N."/>
            <person name="Submissions S."/>
        </authorList>
    </citation>
    <scope>NUCLEOTIDE SEQUENCE [LARGE SCALE GENOMIC DNA]</scope>
    <source>
        <strain evidence="11">CGMCC 1.12402</strain>
    </source>
</reference>
<dbReference type="InterPro" id="IPR020578">
    <property type="entry name" value="Aminotrans_V_PyrdxlP_BS"/>
</dbReference>
<dbReference type="InterPro" id="IPR010970">
    <property type="entry name" value="Cys_dSase_SufS"/>
</dbReference>
<comment type="function">
    <text evidence="2 8">Catalyzes the removal of elemental sulfur and selenium atoms from L-cysteine, L-cystine, L-selenocysteine, and L-selenocystine to produce L-alanine.</text>
</comment>
<accession>A0A1I0Q7M2</accession>
<dbReference type="AlphaFoldDB" id="A0A1I0Q7M2"/>
<comment type="similarity">
    <text evidence="3 8">Belongs to the class-V pyridoxal-phosphate-dependent aminotransferase family. Csd subfamily.</text>
</comment>
<dbReference type="GO" id="GO:0030170">
    <property type="term" value="F:pyridoxal phosphate binding"/>
    <property type="evidence" value="ECO:0007669"/>
    <property type="project" value="UniProtKB-UniRule"/>
</dbReference>
<dbReference type="NCBIfam" id="TIGR01979">
    <property type="entry name" value="sufS"/>
    <property type="match status" value="1"/>
</dbReference>
<dbReference type="GeneID" id="99986807"/>
<evidence type="ECO:0000256" key="4">
    <source>
        <dbReference type="ARBA" id="ARBA00022679"/>
    </source>
</evidence>
<name>A0A1I0Q7M2_9BACT</name>
<dbReference type="Proteomes" id="UP000199437">
    <property type="component" value="Unassembled WGS sequence"/>
</dbReference>
<keyword evidence="4 8" id="KW-0808">Transferase</keyword>
<dbReference type="Gene3D" id="3.90.1150.10">
    <property type="entry name" value="Aspartate Aminotransferase, domain 1"/>
    <property type="match status" value="1"/>
</dbReference>
<dbReference type="SUPFAM" id="SSF53383">
    <property type="entry name" value="PLP-dependent transferases"/>
    <property type="match status" value="1"/>
</dbReference>
<sequence length="400" mass="43653">MTNHFPIFSKHTPLGQPLIYLDSAASTQKPQVVIDTITDFYTNEYASTGRGSYWPANAASAKYEQVRHQVASFLNAKSDREIVFTSGTTDAINKVARSFVYPTLSPGDCVVTTTMEHHSNYLPWQQICKEKKCELVVAPLNQNGILNTLALEAQLAKGAKFLALTAVSNVLGTQNDVTAIVSLAHQYDVPVLVDAAQAVAHYTIDVQAWDCDFLVFSGHKCYGSTGVGVLYGKTDYLAEMQPANYGGGMVQKVNTIDSSFRPIPHKHEAGTPNVAGVIGLGAALEFLQKKGLENVYEHEQALTVYALNQLAAMDSVTIYGSVEQRGPVISFNLDGVHPHDLSTFLNEQGICIRAGHHCAQPLMQWLDVAATARVSFGMYNTKVDIDQLVAGLKSAYQFFR</sequence>
<dbReference type="PIRSF" id="PIRSF005572">
    <property type="entry name" value="NifS"/>
    <property type="match status" value="1"/>
</dbReference>
<dbReference type="PROSITE" id="PS00595">
    <property type="entry name" value="AA_TRANSFER_CLASS_5"/>
    <property type="match status" value="1"/>
</dbReference>
<dbReference type="Pfam" id="PF00266">
    <property type="entry name" value="Aminotran_5"/>
    <property type="match status" value="1"/>
</dbReference>
<proteinExistence type="inferred from homology"/>
<dbReference type="RefSeq" id="WP_090258529.1">
    <property type="nucleotide sequence ID" value="NZ_FOIR01000002.1"/>
</dbReference>
<evidence type="ECO:0000313" key="10">
    <source>
        <dbReference type="EMBL" id="SEW22998.1"/>
    </source>
</evidence>
<gene>
    <name evidence="10" type="ORF">SAMN05216290_2095</name>
</gene>
<dbReference type="OrthoDB" id="9804366at2"/>
<evidence type="ECO:0000256" key="6">
    <source>
        <dbReference type="ARBA" id="ARBA00050776"/>
    </source>
</evidence>